<sequence length="485" mass="56307">MAGLQSLPSELIELIFRFLGSIDDVHYLGRACQKTFSIIQRQALYVSIMRSVITQAPQHRYDLQLYKNPLPATWANQLPHASNDWECALVGATTPNSCAKTSCTQCLPDEVIYDILARYQGLQVLEDLWLERQVDASDFFSADESPDANALTLARGYQVVINRDEMYRDGELPARRSTTLGAAEHATLKPDQRARFYSAVTFVWFLNEIRWAFTNATFPTRFDVQRRILEACKEHFSAQTRTPLLDELDRYAMFRFLYHHLLPVYGTFLADQCVGELPFTFSTDFDKDFGFTSRLLQLFVTAAQTYFQPPDLIDLVIRSKASRYPPYAVVTLPGSTKTWQRPSQAFTFTHPPSRRRPFALYDYRPMTLFDPRCHRLISRRTATHLNLIARSSFHQTTHTVSPTVRMPMSPNHAYNMRDHAAEYFLEQVLVAFDMYANPDPELGDVRECFKKRWDDKLWEVWWWAGGEDKARAKMERWRKEEVRAG</sequence>
<evidence type="ECO:0000313" key="3">
    <source>
        <dbReference type="Proteomes" id="UP000800096"/>
    </source>
</evidence>
<name>A0A6A5QHC6_AMPQU</name>
<evidence type="ECO:0000313" key="2">
    <source>
        <dbReference type="EMBL" id="KAF1915161.1"/>
    </source>
</evidence>
<gene>
    <name evidence="2" type="ORF">BDU57DRAFT_498901</name>
</gene>
<feature type="domain" description="F-box" evidence="1">
    <location>
        <begin position="1"/>
        <end position="48"/>
    </location>
</feature>
<dbReference type="AlphaFoldDB" id="A0A6A5QHC6"/>
<reference evidence="2" key="1">
    <citation type="journal article" date="2020" name="Stud. Mycol.">
        <title>101 Dothideomycetes genomes: a test case for predicting lifestyles and emergence of pathogens.</title>
        <authorList>
            <person name="Haridas S."/>
            <person name="Albert R."/>
            <person name="Binder M."/>
            <person name="Bloem J."/>
            <person name="Labutti K."/>
            <person name="Salamov A."/>
            <person name="Andreopoulos B."/>
            <person name="Baker S."/>
            <person name="Barry K."/>
            <person name="Bills G."/>
            <person name="Bluhm B."/>
            <person name="Cannon C."/>
            <person name="Castanera R."/>
            <person name="Culley D."/>
            <person name="Daum C."/>
            <person name="Ezra D."/>
            <person name="Gonzalez J."/>
            <person name="Henrissat B."/>
            <person name="Kuo A."/>
            <person name="Liang C."/>
            <person name="Lipzen A."/>
            <person name="Lutzoni F."/>
            <person name="Magnuson J."/>
            <person name="Mondo S."/>
            <person name="Nolan M."/>
            <person name="Ohm R."/>
            <person name="Pangilinan J."/>
            <person name="Park H.-J."/>
            <person name="Ramirez L."/>
            <person name="Alfaro M."/>
            <person name="Sun H."/>
            <person name="Tritt A."/>
            <person name="Yoshinaga Y."/>
            <person name="Zwiers L.-H."/>
            <person name="Turgeon B."/>
            <person name="Goodwin S."/>
            <person name="Spatafora J."/>
            <person name="Crous P."/>
            <person name="Grigoriev I."/>
        </authorList>
    </citation>
    <scope>NUCLEOTIDE SEQUENCE</scope>
    <source>
        <strain evidence="2">HMLAC05119</strain>
    </source>
</reference>
<dbReference type="InterPro" id="IPR001810">
    <property type="entry name" value="F-box_dom"/>
</dbReference>
<keyword evidence="3" id="KW-1185">Reference proteome</keyword>
<dbReference type="Proteomes" id="UP000800096">
    <property type="component" value="Unassembled WGS sequence"/>
</dbReference>
<evidence type="ECO:0000259" key="1">
    <source>
        <dbReference type="PROSITE" id="PS50181"/>
    </source>
</evidence>
<dbReference type="OrthoDB" id="5384804at2759"/>
<organism evidence="2 3">
    <name type="scientific">Ampelomyces quisqualis</name>
    <name type="common">Powdery mildew agent</name>
    <dbReference type="NCBI Taxonomy" id="50730"/>
    <lineage>
        <taxon>Eukaryota</taxon>
        <taxon>Fungi</taxon>
        <taxon>Dikarya</taxon>
        <taxon>Ascomycota</taxon>
        <taxon>Pezizomycotina</taxon>
        <taxon>Dothideomycetes</taxon>
        <taxon>Pleosporomycetidae</taxon>
        <taxon>Pleosporales</taxon>
        <taxon>Pleosporineae</taxon>
        <taxon>Phaeosphaeriaceae</taxon>
        <taxon>Ampelomyces</taxon>
    </lineage>
</organism>
<protein>
    <recommendedName>
        <fullName evidence="1">F-box domain-containing protein</fullName>
    </recommendedName>
</protein>
<accession>A0A6A5QHC6</accession>
<proteinExistence type="predicted"/>
<dbReference type="EMBL" id="ML979136">
    <property type="protein sequence ID" value="KAF1915161.1"/>
    <property type="molecule type" value="Genomic_DNA"/>
</dbReference>
<dbReference type="PROSITE" id="PS50181">
    <property type="entry name" value="FBOX"/>
    <property type="match status" value="1"/>
</dbReference>